<name>A0AAV5NQL5_9VIBR</name>
<organism evidence="1 2">
    <name type="scientific">Vibrio penaeicida</name>
    <dbReference type="NCBI Taxonomy" id="104609"/>
    <lineage>
        <taxon>Bacteria</taxon>
        <taxon>Pseudomonadati</taxon>
        <taxon>Pseudomonadota</taxon>
        <taxon>Gammaproteobacteria</taxon>
        <taxon>Vibrionales</taxon>
        <taxon>Vibrionaceae</taxon>
        <taxon>Vibrio</taxon>
    </lineage>
</organism>
<comment type="caution">
    <text evidence="1">The sequence shown here is derived from an EMBL/GenBank/DDBJ whole genome shotgun (WGS) entry which is preliminary data.</text>
</comment>
<accession>A0AAV5NQL5</accession>
<keyword evidence="2" id="KW-1185">Reference proteome</keyword>
<sequence length="535" mass="57634">MRIDVPMMRGEIPRLAPHLLPNEAATHALDCQFGSGVVEPVRQDALALTLPIAASTFVQYQDSGWLAWATRVHAIPSPIAQDPHQRIYWTGQGKPKVTSQERALNAQGVGPQAWYDLGVPAPETAPVITAVDSSTGLPPPAGEPAMVDDEDRVYLQTYVTQFGEEGAPGPPSTPVLIEQPGSTVTLRLTTPGTNRHNLTHTRLYRSVTSAGISEYVLVAQLPISVSTFSDTHATVSGAVLETDTFALPDANLSGLCLMANGICAGFAGNEVMFSEAYLPYAWPTNYRLTTQNDIVAMSPVGTSLVVGTTGQPYVFSGVTPSAMTATKLNIHQACVSADSMVVLRGTVVYASPDGLVSVSSEGGELLSEAVIDRQTWQALSPDTIRAVSIEGQYFATHQGGSFLFDPVSQSLTRVSERWDAAYYHGVTDQLYLASGHQIRRWRSAETLQSYTWRSKPFVLSSGALMSCAQIDSPAPERLSVTFYADGVEILQLSLGQVTTRPFRLPAVRAARWQIAITGTSPVERIQIASDMRALQ</sequence>
<evidence type="ECO:0000313" key="2">
    <source>
        <dbReference type="Proteomes" id="UP001156690"/>
    </source>
</evidence>
<evidence type="ECO:0000313" key="1">
    <source>
        <dbReference type="EMBL" id="GLQ72915.1"/>
    </source>
</evidence>
<dbReference type="AlphaFoldDB" id="A0AAV5NQL5"/>
<gene>
    <name evidence="1" type="ORF">GCM10007932_22750</name>
</gene>
<reference evidence="2" key="1">
    <citation type="journal article" date="2019" name="Int. J. Syst. Evol. Microbiol.">
        <title>The Global Catalogue of Microorganisms (GCM) 10K type strain sequencing project: providing services to taxonomists for standard genome sequencing and annotation.</title>
        <authorList>
            <consortium name="The Broad Institute Genomics Platform"/>
            <consortium name="The Broad Institute Genome Sequencing Center for Infectious Disease"/>
            <person name="Wu L."/>
            <person name="Ma J."/>
        </authorList>
    </citation>
    <scope>NUCLEOTIDE SEQUENCE [LARGE SCALE GENOMIC DNA]</scope>
    <source>
        <strain evidence="2">NBRC 15640</strain>
    </source>
</reference>
<protein>
    <submittedName>
        <fullName evidence="1">Uncharacterized protein</fullName>
    </submittedName>
</protein>
<dbReference type="EMBL" id="BSNX01000022">
    <property type="protein sequence ID" value="GLQ72915.1"/>
    <property type="molecule type" value="Genomic_DNA"/>
</dbReference>
<dbReference type="Proteomes" id="UP001156690">
    <property type="component" value="Unassembled WGS sequence"/>
</dbReference>
<proteinExistence type="predicted"/>